<sequence>MIHGGALWERGRPPEVKDFSVNLNPLGTPAFLEELIEEAVKRGVHKFYPDDYSSLKQVIAEVYGVDPGLVGVFNGATEAIRLLGKGFSVPEPNFVEYPRSSIYLAEEVGDSFRFPIRGEKVIISNPNNPTGAEASFNEVLSALQLGKEVVVDESFADIGLVKSFAKYVEEFPNLLVISTFTKSLSVPGLRIGFTLGAKSRELEVKAIPWRVNSIAYYVFSNVDPKEVRRFFAESRRKVEELLAIYSSKKLPGKAYRSRAPFFLWRTPCTSRDVVRYLLGKGYLVRDASNFIGLDSHYIRVALKDGFEDVIQFVLNLCENYQRVLKGSFKVLYR</sequence>
<gene>
    <name evidence="1" type="ORF">TQ35_0006905</name>
</gene>
<proteinExistence type="predicted"/>
<comment type="caution">
    <text evidence="1">The sequence shown here is derived from an EMBL/GenBank/DDBJ whole genome shotgun (WGS) entry which is preliminary data.</text>
</comment>
<evidence type="ECO:0000313" key="2">
    <source>
        <dbReference type="Proteomes" id="UP000053480"/>
    </source>
</evidence>
<keyword evidence="1" id="KW-0032">Aminotransferase</keyword>
<accession>A0ACC6TPW4</accession>
<dbReference type="Proteomes" id="UP000053480">
    <property type="component" value="Unassembled WGS sequence"/>
</dbReference>
<evidence type="ECO:0000313" key="1">
    <source>
        <dbReference type="EMBL" id="MEW9491911.1"/>
    </source>
</evidence>
<reference evidence="1" key="1">
    <citation type="submission" date="2024-07" db="EMBL/GenBank/DDBJ databases">
        <title>Metagenome and Metagenome-Assembled Genomes of Archaea from a hot spring from the geothermal field of Los Azufres, Mexico.</title>
        <authorList>
            <person name="Marin-Paredes R."/>
            <person name="Martinez-Romero E."/>
            <person name="Servin-Garciduenas L.E."/>
        </authorList>
    </citation>
    <scope>NUCLEOTIDE SEQUENCE</scope>
    <source>
        <strain evidence="1">AZ1-454</strain>
    </source>
</reference>
<organism evidence="1 2">
    <name type="scientific">Candidatus Aramenus sulfurataquae</name>
    <dbReference type="NCBI Taxonomy" id="1326980"/>
    <lineage>
        <taxon>Archaea</taxon>
        <taxon>Thermoproteota</taxon>
        <taxon>Thermoprotei</taxon>
        <taxon>Sulfolobales</taxon>
        <taxon>Sulfolobaceae</taxon>
        <taxon>Candidatus Aramenus</taxon>
    </lineage>
</organism>
<name>A0ACC6TPW4_9CREN</name>
<keyword evidence="1" id="KW-0808">Transferase</keyword>
<protein>
    <submittedName>
        <fullName evidence="1">Aminotransferase class I/II-fold pyridoxal phosphate-dependent enzyme</fullName>
    </submittedName>
</protein>
<dbReference type="EMBL" id="JZWS03000009">
    <property type="protein sequence ID" value="MEW9491911.1"/>
    <property type="molecule type" value="Genomic_DNA"/>
</dbReference>